<dbReference type="Proteomes" id="UP000887564">
    <property type="component" value="Unplaced"/>
</dbReference>
<organism evidence="2 3">
    <name type="scientific">Parascaris equorum</name>
    <name type="common">Equine roundworm</name>
    <dbReference type="NCBI Taxonomy" id="6256"/>
    <lineage>
        <taxon>Eukaryota</taxon>
        <taxon>Metazoa</taxon>
        <taxon>Ecdysozoa</taxon>
        <taxon>Nematoda</taxon>
        <taxon>Chromadorea</taxon>
        <taxon>Rhabditida</taxon>
        <taxon>Spirurina</taxon>
        <taxon>Ascaridomorpha</taxon>
        <taxon>Ascaridoidea</taxon>
        <taxon>Ascarididae</taxon>
        <taxon>Parascaris</taxon>
    </lineage>
</organism>
<accession>A0A914RIJ4</accession>
<keyword evidence="2" id="KW-1185">Reference proteome</keyword>
<dbReference type="WBParaSite" id="PEQ_0000157701-mRNA-1">
    <property type="protein sequence ID" value="PEQ_0000157701-mRNA-1"/>
    <property type="gene ID" value="PEQ_0000157701"/>
</dbReference>
<dbReference type="AlphaFoldDB" id="A0A914RIJ4"/>
<protein>
    <submittedName>
        <fullName evidence="3">Spermidine/putrescine ABC transporter ATP-binding protein</fullName>
    </submittedName>
</protein>
<name>A0A914RIJ4_PAREQ</name>
<evidence type="ECO:0000256" key="1">
    <source>
        <dbReference type="SAM" id="MobiDB-lite"/>
    </source>
</evidence>
<reference evidence="3" key="1">
    <citation type="submission" date="2022-11" db="UniProtKB">
        <authorList>
            <consortium name="WormBaseParasite"/>
        </authorList>
    </citation>
    <scope>IDENTIFICATION</scope>
</reference>
<sequence length="50" mass="5272">MGLTYLIFKPSLPGGGESPPESLRGRKTKGANKSSARAIEKGNRTPRATS</sequence>
<evidence type="ECO:0000313" key="2">
    <source>
        <dbReference type="Proteomes" id="UP000887564"/>
    </source>
</evidence>
<evidence type="ECO:0000313" key="3">
    <source>
        <dbReference type="WBParaSite" id="PEQ_0000157701-mRNA-1"/>
    </source>
</evidence>
<feature type="region of interest" description="Disordered" evidence="1">
    <location>
        <begin position="1"/>
        <end position="50"/>
    </location>
</feature>
<proteinExistence type="predicted"/>